<gene>
    <name evidence="5" type="ORF">E3T48_09520</name>
</gene>
<protein>
    <submittedName>
        <fullName evidence="5">Transcriptional regulator</fullName>
    </submittedName>
</protein>
<dbReference type="Pfam" id="PF01638">
    <property type="entry name" value="HxlR"/>
    <property type="match status" value="1"/>
</dbReference>
<dbReference type="AlphaFoldDB" id="A0A4R9B7B4"/>
<dbReference type="PANTHER" id="PTHR33204">
    <property type="entry name" value="TRANSCRIPTIONAL REGULATOR, MARR FAMILY"/>
    <property type="match status" value="1"/>
</dbReference>
<sequence>MSTTTAEQRRRMAKSEYDAYLSTCPSRQLLATLSDKWIVLALTALETQPLRYSELRRKIAGVSQKMLTQTLRALERDGLVERSVKISVPISVTYSMTPLGHSLLRVVAQLKSWAEDNIEEVRAAQNTFDARPPQGKL</sequence>
<keyword evidence="6" id="KW-1185">Reference proteome</keyword>
<keyword evidence="2" id="KW-0238">DNA-binding</keyword>
<dbReference type="InterPro" id="IPR002577">
    <property type="entry name" value="HTH_HxlR"/>
</dbReference>
<evidence type="ECO:0000256" key="2">
    <source>
        <dbReference type="ARBA" id="ARBA00023125"/>
    </source>
</evidence>
<evidence type="ECO:0000259" key="4">
    <source>
        <dbReference type="PROSITE" id="PS51118"/>
    </source>
</evidence>
<keyword evidence="3" id="KW-0804">Transcription</keyword>
<dbReference type="SUPFAM" id="SSF46785">
    <property type="entry name" value="Winged helix' DNA-binding domain"/>
    <property type="match status" value="1"/>
</dbReference>
<keyword evidence="1" id="KW-0805">Transcription regulation</keyword>
<dbReference type="OrthoDB" id="370168at2"/>
<dbReference type="EMBL" id="SOHH01000066">
    <property type="protein sequence ID" value="TFD76977.1"/>
    <property type="molecule type" value="Genomic_DNA"/>
</dbReference>
<organism evidence="5 6">
    <name type="scientific">Cryobacterium fucosi</name>
    <dbReference type="NCBI Taxonomy" id="1259157"/>
    <lineage>
        <taxon>Bacteria</taxon>
        <taxon>Bacillati</taxon>
        <taxon>Actinomycetota</taxon>
        <taxon>Actinomycetes</taxon>
        <taxon>Micrococcales</taxon>
        <taxon>Microbacteriaceae</taxon>
        <taxon>Cryobacterium</taxon>
    </lineage>
</organism>
<dbReference type="InterPro" id="IPR036390">
    <property type="entry name" value="WH_DNA-bd_sf"/>
</dbReference>
<proteinExistence type="predicted"/>
<reference evidence="5 6" key="1">
    <citation type="submission" date="2019-03" db="EMBL/GenBank/DDBJ databases">
        <title>Genomics of glacier-inhabiting Cryobacterium strains.</title>
        <authorList>
            <person name="Liu Q."/>
            <person name="Xin Y.-H."/>
        </authorList>
    </citation>
    <scope>NUCLEOTIDE SEQUENCE [LARGE SCALE GENOMIC DNA]</scope>
    <source>
        <strain evidence="5 6">Hh4</strain>
    </source>
</reference>
<evidence type="ECO:0000313" key="6">
    <source>
        <dbReference type="Proteomes" id="UP000298313"/>
    </source>
</evidence>
<comment type="caution">
    <text evidence="5">The sequence shown here is derived from an EMBL/GenBank/DDBJ whole genome shotgun (WGS) entry which is preliminary data.</text>
</comment>
<dbReference type="PROSITE" id="PS51118">
    <property type="entry name" value="HTH_HXLR"/>
    <property type="match status" value="1"/>
</dbReference>
<evidence type="ECO:0000313" key="5">
    <source>
        <dbReference type="EMBL" id="TFD76977.1"/>
    </source>
</evidence>
<dbReference type="PANTHER" id="PTHR33204:SF37">
    <property type="entry name" value="HTH-TYPE TRANSCRIPTIONAL REGULATOR YODB"/>
    <property type="match status" value="1"/>
</dbReference>
<feature type="domain" description="HTH hxlR-type" evidence="4">
    <location>
        <begin position="24"/>
        <end position="122"/>
    </location>
</feature>
<dbReference type="Gene3D" id="1.10.10.10">
    <property type="entry name" value="Winged helix-like DNA-binding domain superfamily/Winged helix DNA-binding domain"/>
    <property type="match status" value="1"/>
</dbReference>
<dbReference type="RefSeq" id="WP_134523825.1">
    <property type="nucleotide sequence ID" value="NZ_SOHH01000066.1"/>
</dbReference>
<dbReference type="InterPro" id="IPR036388">
    <property type="entry name" value="WH-like_DNA-bd_sf"/>
</dbReference>
<evidence type="ECO:0000256" key="3">
    <source>
        <dbReference type="ARBA" id="ARBA00023163"/>
    </source>
</evidence>
<evidence type="ECO:0000256" key="1">
    <source>
        <dbReference type="ARBA" id="ARBA00023015"/>
    </source>
</evidence>
<name>A0A4R9B7B4_9MICO</name>
<accession>A0A4R9B7B4</accession>
<dbReference type="Proteomes" id="UP000298313">
    <property type="component" value="Unassembled WGS sequence"/>
</dbReference>
<dbReference type="GO" id="GO:0003677">
    <property type="term" value="F:DNA binding"/>
    <property type="evidence" value="ECO:0007669"/>
    <property type="project" value="UniProtKB-KW"/>
</dbReference>